<dbReference type="EMBL" id="JH000137">
    <property type="protein sequence ID" value="EGV97442.1"/>
    <property type="molecule type" value="Genomic_DNA"/>
</dbReference>
<dbReference type="STRING" id="10029.G3H4A0"/>
<sequence length="96" mass="10568">MTTVQATLEDLGWSDWVLSPRQLHLSMCVGECPHLYRSASTHAQIKARLHGLQPDRVPAPCCVPSSYTPVVLMHQTDSGVSLQPYDDLVPRGCHCA</sequence>
<feature type="domain" description="TGF-beta family profile" evidence="6">
    <location>
        <begin position="1"/>
        <end position="96"/>
    </location>
</feature>
<dbReference type="InterPro" id="IPR015615">
    <property type="entry name" value="TGF-beta-rel"/>
</dbReference>
<dbReference type="Pfam" id="PF00019">
    <property type="entry name" value="TGF_beta"/>
    <property type="match status" value="1"/>
</dbReference>
<dbReference type="GO" id="GO:0008083">
    <property type="term" value="F:growth factor activity"/>
    <property type="evidence" value="ECO:0007669"/>
    <property type="project" value="UniProtKB-KW"/>
</dbReference>
<dbReference type="Proteomes" id="UP000001075">
    <property type="component" value="Unassembled WGS sequence"/>
</dbReference>
<keyword evidence="3" id="KW-0964">Secreted</keyword>
<dbReference type="eggNOG" id="KOG3900">
    <property type="taxonomic scope" value="Eukaryota"/>
</dbReference>
<evidence type="ECO:0000256" key="1">
    <source>
        <dbReference type="ARBA" id="ARBA00004613"/>
    </source>
</evidence>
<evidence type="ECO:0000313" key="7">
    <source>
        <dbReference type="EMBL" id="EGV97442.1"/>
    </source>
</evidence>
<dbReference type="SMART" id="SM00204">
    <property type="entry name" value="TGFB"/>
    <property type="match status" value="1"/>
</dbReference>
<comment type="subcellular location">
    <subcellularLocation>
        <location evidence="1">Secreted</location>
    </subcellularLocation>
</comment>
<dbReference type="AlphaFoldDB" id="G3H4A0"/>
<organism evidence="7 8">
    <name type="scientific">Cricetulus griseus</name>
    <name type="common">Chinese hamster</name>
    <name type="synonym">Cricetulus barabensis griseus</name>
    <dbReference type="NCBI Taxonomy" id="10029"/>
    <lineage>
        <taxon>Eukaryota</taxon>
        <taxon>Metazoa</taxon>
        <taxon>Chordata</taxon>
        <taxon>Craniata</taxon>
        <taxon>Vertebrata</taxon>
        <taxon>Euteleostomi</taxon>
        <taxon>Mammalia</taxon>
        <taxon>Eutheria</taxon>
        <taxon>Euarchontoglires</taxon>
        <taxon>Glires</taxon>
        <taxon>Rodentia</taxon>
        <taxon>Myomorpha</taxon>
        <taxon>Muroidea</taxon>
        <taxon>Cricetidae</taxon>
        <taxon>Cricetinae</taxon>
        <taxon>Cricetulus</taxon>
    </lineage>
</organism>
<dbReference type="SUPFAM" id="SSF57501">
    <property type="entry name" value="Cystine-knot cytokines"/>
    <property type="match status" value="1"/>
</dbReference>
<dbReference type="InterPro" id="IPR029034">
    <property type="entry name" value="Cystine-knot_cytokine"/>
</dbReference>
<name>G3H4A0_CRIGR</name>
<dbReference type="PANTHER" id="PTHR11848">
    <property type="entry name" value="TGF-BETA FAMILY"/>
    <property type="match status" value="1"/>
</dbReference>
<dbReference type="InterPro" id="IPR001839">
    <property type="entry name" value="TGF-b_C"/>
</dbReference>
<reference evidence="8" key="1">
    <citation type="journal article" date="2011" name="Nat. Biotechnol.">
        <title>The genomic sequence of the Chinese hamster ovary (CHO)-K1 cell line.</title>
        <authorList>
            <person name="Xu X."/>
            <person name="Nagarajan H."/>
            <person name="Lewis N.E."/>
            <person name="Pan S."/>
            <person name="Cai Z."/>
            <person name="Liu X."/>
            <person name="Chen W."/>
            <person name="Xie M."/>
            <person name="Wang W."/>
            <person name="Hammond S."/>
            <person name="Andersen M.R."/>
            <person name="Neff N."/>
            <person name="Passarelli B."/>
            <person name="Koh W."/>
            <person name="Fan H.C."/>
            <person name="Wang J."/>
            <person name="Gui Y."/>
            <person name="Lee K.H."/>
            <person name="Betenbaugh M.J."/>
            <person name="Quake S.R."/>
            <person name="Famili I."/>
            <person name="Palsson B.O."/>
            <person name="Wang J."/>
        </authorList>
    </citation>
    <scope>NUCLEOTIDE SEQUENCE [LARGE SCALE GENOMIC DNA]</scope>
    <source>
        <strain evidence="8">CHO K1 cell line</strain>
    </source>
</reference>
<dbReference type="Gene3D" id="2.10.90.10">
    <property type="entry name" value="Cystine-knot cytokines"/>
    <property type="match status" value="1"/>
</dbReference>
<dbReference type="InParanoid" id="G3H4A0"/>
<evidence type="ECO:0000256" key="2">
    <source>
        <dbReference type="ARBA" id="ARBA00006656"/>
    </source>
</evidence>
<comment type="similarity">
    <text evidence="2 5">Belongs to the TGF-beta family.</text>
</comment>
<evidence type="ECO:0000256" key="3">
    <source>
        <dbReference type="ARBA" id="ARBA00022525"/>
    </source>
</evidence>
<dbReference type="PROSITE" id="PS51362">
    <property type="entry name" value="TGF_BETA_2"/>
    <property type="match status" value="1"/>
</dbReference>
<dbReference type="PANTHER" id="PTHR11848:SF78">
    <property type="entry name" value="GROWTH_DIFFERENTIATION FACTOR 15"/>
    <property type="match status" value="1"/>
</dbReference>
<gene>
    <name evidence="7" type="ORF">I79_005100</name>
</gene>
<protein>
    <submittedName>
        <fullName evidence="7">Growth/differentiation factor 15</fullName>
    </submittedName>
</protein>
<dbReference type="GO" id="GO:0005615">
    <property type="term" value="C:extracellular space"/>
    <property type="evidence" value="ECO:0007669"/>
    <property type="project" value="TreeGrafter"/>
</dbReference>
<keyword evidence="5" id="KW-0339">Growth factor</keyword>
<evidence type="ECO:0000313" key="8">
    <source>
        <dbReference type="Proteomes" id="UP000001075"/>
    </source>
</evidence>
<accession>G3H4A0</accession>
<proteinExistence type="inferred from homology"/>
<keyword evidence="4" id="KW-0325">Glycoprotein</keyword>
<evidence type="ECO:0000256" key="5">
    <source>
        <dbReference type="RuleBase" id="RU000354"/>
    </source>
</evidence>
<evidence type="ECO:0000256" key="4">
    <source>
        <dbReference type="ARBA" id="ARBA00023180"/>
    </source>
</evidence>
<dbReference type="PaxDb" id="10029-XP_007611104.1"/>
<evidence type="ECO:0000259" key="6">
    <source>
        <dbReference type="PROSITE" id="PS51362"/>
    </source>
</evidence>
<dbReference type="GO" id="GO:0005125">
    <property type="term" value="F:cytokine activity"/>
    <property type="evidence" value="ECO:0007669"/>
    <property type="project" value="TreeGrafter"/>
</dbReference>